<feature type="compositionally biased region" description="Polar residues" evidence="4">
    <location>
        <begin position="1332"/>
        <end position="1341"/>
    </location>
</feature>
<reference evidence="6" key="2">
    <citation type="submission" date="2018-10" db="UniProtKB">
        <authorList>
            <consortium name="EnsemblPlants"/>
        </authorList>
    </citation>
    <scope>IDENTIFICATION</scope>
</reference>
<feature type="compositionally biased region" description="Acidic residues" evidence="4">
    <location>
        <begin position="1485"/>
        <end position="1497"/>
    </location>
</feature>
<feature type="compositionally biased region" description="Polar residues" evidence="4">
    <location>
        <begin position="953"/>
        <end position="962"/>
    </location>
</feature>
<feature type="compositionally biased region" description="Basic residues" evidence="4">
    <location>
        <begin position="1059"/>
        <end position="1068"/>
    </location>
</feature>
<dbReference type="PANTHER" id="PTHR22940:SF4">
    <property type="entry name" value="PROTEIN TIMELESS HOMOLOG"/>
    <property type="match status" value="1"/>
</dbReference>
<dbReference type="EnsemblPlants" id="TraesCS1B02G439600.7">
    <property type="protein sequence ID" value="TraesCS1B02G439600.7"/>
    <property type="gene ID" value="TraesCS1B02G439600"/>
</dbReference>
<dbReference type="GO" id="GO:0000076">
    <property type="term" value="P:DNA replication checkpoint signaling"/>
    <property type="evidence" value="ECO:0000318"/>
    <property type="project" value="GO_Central"/>
</dbReference>
<feature type="compositionally biased region" description="Polar residues" evidence="4">
    <location>
        <begin position="1182"/>
        <end position="1192"/>
    </location>
</feature>
<sequence>MDSAMLSLTCAGLGAAEEDDDGGAVGYVKGDHCLDNLKDLQRLLRRDDPERREVFKQVCKWRIASRDLVPIIENYQSDRNLVITAVKVLVFLTMPVDPSSEDVAQQIEYLWDLKAALTRNVAIAVIVSLLEDPLDHLERTSFTEDDWKLVQLVLTLFRNVLAIQEITLPQKASGEATQLLYLADSFLELIFKENMMDLILVLAQHIDEPSGYLKHENLLLLEIFHYLFLGRDPELIAKVRPEGSKEQVNGDIDTSVDSLRLMMEKEEKEKRMFRQRNAENHALNGIFTCLAVDGSKSLCKGNPSSAMSSANSLRKIRNVQRGPQKRIAWDNELLYIPKEGIMEMLRSFMDQFLSGGYNVLMQSVCDDIVKQHDSVEKSDNITFFKVVCFVLAFQHEKASNAQKSSAGPQLSETSPGNECDDLPFCGDICGPVAATLNEDMFNIVLSMWREAYEDLKQTKDYKTLSAAGSLMKNMIGMIYLVVKVHPEDSRESQTARVLLYKLFYDQTEQGLTQFLLNLFRSFDTHKQPKSALADLLETVHIMLQLMEKLQARGALRVAKRTRKGRKRKTSDDKHESTKPGTENVEQSYIDPTDGTKATSDSLPDLRSEDPLAEPTLVEQGKVDSDGTDLPDTIVDTAVNLDSTTQLGGDPSSAGSGEKERNPINEEEDTCTTQLGGDPPSAGSGEKKRNPINEEEDTCTTQLGGDPSSAGSAEKKRNTINEEEDVSDSSSDDCPPATSEVDFNVSRLIYSLANNSVVQNICWLLKYYKTNSFRTNHYIICMLRRFCEDLDVSPMLYQLSLLTTFYDILAEQKSSSSKEYANIVNFLSKIVRKLVRAMKKQPLLFVDTLFWKTRKECHCIDADYLLNEFKGDVNNKGGEVGSSKGWGGPVNIADSLGDDEADYDIPHEPYDGDKNGDSSSGEREGDTQKSMGPRDKRSILLSLSDSEAEDNDRTTISRGSQNKEVPKRRGRSIFNEEQEKLIRDLHENYKDDRKCSHLIAEALDPSGKISSAQISRKLTQLGLRSVTRRKKVSEASLSAKDLVAQPQNDVLDDPKPESTRRRRKRLHRLSSKDDNNDNRPVSSDEETLQSLKGRTKNKELPSVDLAPRKSQHKEASQGDSDDETIGSLLSRGKKKRLLKSDVSENKQEHLDSSKNIAPGVQTIGSNIITKNKELPSVDLAPSISQHQEASQGTDSDDATIGSLLGKGKKKRLSTSDIAEDKQEDLESSKNIGSGIETIGSNAITKNKELLSVDLVPSISQHQETSQGTDSDDETIGSLLRGKKKRLSTSDITENKQENLDSSKNIGLGVETIGSNAITKNKALPSVDLVPSISQHQETSQGTDSDDETIGSLLSRGKKKRLSTSDITGNKQEDLDSSKNTDLGVESIGSNIIPKDKELASVDLPSSMSQHQEASQGTDSDDETIGSLLSRGKKRRLSTSDVTENRQEHQDSSKNIVPDNETVGSNVMDAPLHPELNSSNDNGGDAGEAELLDDLSEPELDGREDAEQRIVDDRDMPESGDMTGSNASQKAGLKRRLRMVIDDDDEE</sequence>
<dbReference type="PANTHER" id="PTHR22940">
    <property type="entry name" value="TIMEOUT/TIMELESS-2"/>
    <property type="match status" value="1"/>
</dbReference>
<feature type="region of interest" description="Disordered" evidence="4">
    <location>
        <begin position="1332"/>
        <end position="1545"/>
    </location>
</feature>
<feature type="compositionally biased region" description="Polar residues" evidence="4">
    <location>
        <begin position="1402"/>
        <end position="1416"/>
    </location>
</feature>
<feature type="region of interest" description="Disordered" evidence="4">
    <location>
        <begin position="896"/>
        <end position="971"/>
    </location>
</feature>
<organism evidence="6">
    <name type="scientific">Triticum aestivum</name>
    <name type="common">Wheat</name>
    <dbReference type="NCBI Taxonomy" id="4565"/>
    <lineage>
        <taxon>Eukaryota</taxon>
        <taxon>Viridiplantae</taxon>
        <taxon>Streptophyta</taxon>
        <taxon>Embryophyta</taxon>
        <taxon>Tracheophyta</taxon>
        <taxon>Spermatophyta</taxon>
        <taxon>Magnoliopsida</taxon>
        <taxon>Liliopsida</taxon>
        <taxon>Poales</taxon>
        <taxon>Poaceae</taxon>
        <taxon>BOP clade</taxon>
        <taxon>Pooideae</taxon>
        <taxon>Triticodae</taxon>
        <taxon>Triticeae</taxon>
        <taxon>Triticinae</taxon>
        <taxon>Triticum</taxon>
    </lineage>
</organism>
<dbReference type="Proteomes" id="UP000019116">
    <property type="component" value="Chromosome 1B"/>
</dbReference>
<dbReference type="GeneID" id="123147131"/>
<dbReference type="Gramene" id="TraesCS1B02G439600.7">
    <property type="protein sequence ID" value="TraesCS1B02G439600.7"/>
    <property type="gene ID" value="TraesCS1B02G439600"/>
</dbReference>
<feature type="compositionally biased region" description="Basic residues" evidence="4">
    <location>
        <begin position="557"/>
        <end position="568"/>
    </location>
</feature>
<name>A0A3B5Z4N1_WHEAT</name>
<evidence type="ECO:0000256" key="2">
    <source>
        <dbReference type="ARBA" id="ARBA00023242"/>
    </source>
</evidence>
<evidence type="ECO:0000256" key="1">
    <source>
        <dbReference type="ARBA" id="ARBA00004123"/>
    </source>
</evidence>
<dbReference type="RefSeq" id="XP_044422311.1">
    <property type="nucleotide sequence ID" value="XM_044566376.1"/>
</dbReference>
<feature type="region of interest" description="Disordered" evidence="4">
    <location>
        <begin position="1182"/>
        <end position="1235"/>
    </location>
</feature>
<feature type="compositionally biased region" description="Basic and acidic residues" evidence="4">
    <location>
        <begin position="1498"/>
        <end position="1515"/>
    </location>
</feature>
<comment type="subcellular location">
    <subcellularLocation>
        <location evidence="1">Nucleus</location>
    </subcellularLocation>
</comment>
<dbReference type="GO" id="GO:0006281">
    <property type="term" value="P:DNA repair"/>
    <property type="evidence" value="ECO:0000318"/>
    <property type="project" value="GO_Central"/>
</dbReference>
<dbReference type="SMR" id="A0A3B5Z4N1"/>
<feature type="compositionally biased region" description="Basic and acidic residues" evidence="4">
    <location>
        <begin position="903"/>
        <end position="937"/>
    </location>
</feature>
<keyword evidence="3" id="KW-0131">Cell cycle</keyword>
<proteinExistence type="predicted"/>
<keyword evidence="2" id="KW-0539">Nucleus</keyword>
<feature type="compositionally biased region" description="Basic and acidic residues" evidence="4">
    <location>
        <begin position="1217"/>
        <end position="1226"/>
    </location>
</feature>
<gene>
    <name evidence="6" type="primary">LOC123147131</name>
</gene>
<feature type="region of interest" description="Disordered" evidence="4">
    <location>
        <begin position="556"/>
        <end position="736"/>
    </location>
</feature>
<feature type="compositionally biased region" description="Basic and acidic residues" evidence="4">
    <location>
        <begin position="1137"/>
        <end position="1151"/>
    </location>
</feature>
<dbReference type="GO" id="GO:0003677">
    <property type="term" value="F:DNA binding"/>
    <property type="evidence" value="ECO:0000318"/>
    <property type="project" value="GO_Central"/>
</dbReference>
<feature type="region of interest" description="Disordered" evidence="4">
    <location>
        <begin position="1259"/>
        <end position="1296"/>
    </location>
</feature>
<dbReference type="GO" id="GO:0031298">
    <property type="term" value="C:replication fork protection complex"/>
    <property type="evidence" value="ECO:0000318"/>
    <property type="project" value="GO_Central"/>
</dbReference>
<dbReference type="InterPro" id="IPR006906">
    <property type="entry name" value="Timeless_N"/>
</dbReference>
<dbReference type="GO" id="GO:0043111">
    <property type="term" value="P:replication fork arrest"/>
    <property type="evidence" value="ECO:0000318"/>
    <property type="project" value="GO_Central"/>
</dbReference>
<evidence type="ECO:0000256" key="3">
    <source>
        <dbReference type="ARBA" id="ARBA00023306"/>
    </source>
</evidence>
<dbReference type="STRING" id="4565.A0A3B5Z4N1"/>
<dbReference type="OrthoDB" id="310853at2759"/>
<dbReference type="Pfam" id="PF04821">
    <property type="entry name" value="TIMELESS"/>
    <property type="match status" value="1"/>
</dbReference>
<feature type="domain" description="Timeless N-terminal" evidence="5">
    <location>
        <begin position="27"/>
        <end position="282"/>
    </location>
</feature>
<evidence type="ECO:0000313" key="7">
    <source>
        <dbReference type="Proteomes" id="UP000019116"/>
    </source>
</evidence>
<reference evidence="6" key="1">
    <citation type="submission" date="2018-08" db="EMBL/GenBank/DDBJ databases">
        <authorList>
            <person name="Rossello M."/>
        </authorList>
    </citation>
    <scope>NUCLEOTIDE SEQUENCE [LARGE SCALE GENOMIC DNA]</scope>
    <source>
        <strain evidence="6">cv. Chinese Spring</strain>
    </source>
</reference>
<feature type="region of interest" description="Disordered" evidence="4">
    <location>
        <begin position="1028"/>
        <end position="1157"/>
    </location>
</feature>
<feature type="compositionally biased region" description="Acidic residues" evidence="4">
    <location>
        <begin position="720"/>
        <end position="730"/>
    </location>
</feature>
<evidence type="ECO:0000256" key="4">
    <source>
        <dbReference type="SAM" id="MobiDB-lite"/>
    </source>
</evidence>
<dbReference type="Gramene" id="TraesCS1B03G1182900.7">
    <property type="protein sequence ID" value="TraesCS1B03G1182900.7.CDS"/>
    <property type="gene ID" value="TraesCS1B03G1182900"/>
</dbReference>
<accession>A0A3B5Z4N1</accession>
<evidence type="ECO:0000259" key="5">
    <source>
        <dbReference type="Pfam" id="PF04821"/>
    </source>
</evidence>
<protein>
    <recommendedName>
        <fullName evidence="5">Timeless N-terminal domain-containing protein</fullName>
    </recommendedName>
</protein>
<evidence type="ECO:0000313" key="6">
    <source>
        <dbReference type="EnsemblPlants" id="TraesCS1B02G439600.7"/>
    </source>
</evidence>
<keyword evidence="7" id="KW-1185">Reference proteome</keyword>
<feature type="compositionally biased region" description="Basic and acidic residues" evidence="4">
    <location>
        <begin position="1441"/>
        <end position="1450"/>
    </location>
</feature>
<dbReference type="InterPro" id="IPR044998">
    <property type="entry name" value="Timeless"/>
</dbReference>